<keyword evidence="3" id="KW-1185">Reference proteome</keyword>
<dbReference type="AlphaFoldDB" id="A0A6A6PWH4"/>
<organism evidence="2 3">
    <name type="scientific">Neohortaea acidophila</name>
    <dbReference type="NCBI Taxonomy" id="245834"/>
    <lineage>
        <taxon>Eukaryota</taxon>
        <taxon>Fungi</taxon>
        <taxon>Dikarya</taxon>
        <taxon>Ascomycota</taxon>
        <taxon>Pezizomycotina</taxon>
        <taxon>Dothideomycetes</taxon>
        <taxon>Dothideomycetidae</taxon>
        <taxon>Mycosphaerellales</taxon>
        <taxon>Teratosphaeriaceae</taxon>
        <taxon>Neohortaea</taxon>
    </lineage>
</organism>
<sequence length="184" mass="20148">MQTRSQGRSIQQHAPHQQQLHQQQQQYPQHTQHEQEQYQSRRPNYPQATTTTTTTQSVPTSPSSSLFNSSSSISSMSSITAPSAATTDSSPTMYQQQPPQQSQPFISAPLPSPSTNQPATYFASLAPQQPPSQRRQDNRFVGQRGGDGGIPETAPFLHDFNLVAEAAKRAQMACLARDLGDVGL</sequence>
<reference evidence="2" key="1">
    <citation type="journal article" date="2020" name="Stud. Mycol.">
        <title>101 Dothideomycetes genomes: a test case for predicting lifestyles and emergence of pathogens.</title>
        <authorList>
            <person name="Haridas S."/>
            <person name="Albert R."/>
            <person name="Binder M."/>
            <person name="Bloem J."/>
            <person name="Labutti K."/>
            <person name="Salamov A."/>
            <person name="Andreopoulos B."/>
            <person name="Baker S."/>
            <person name="Barry K."/>
            <person name="Bills G."/>
            <person name="Bluhm B."/>
            <person name="Cannon C."/>
            <person name="Castanera R."/>
            <person name="Culley D."/>
            <person name="Daum C."/>
            <person name="Ezra D."/>
            <person name="Gonzalez J."/>
            <person name="Henrissat B."/>
            <person name="Kuo A."/>
            <person name="Liang C."/>
            <person name="Lipzen A."/>
            <person name="Lutzoni F."/>
            <person name="Magnuson J."/>
            <person name="Mondo S."/>
            <person name="Nolan M."/>
            <person name="Ohm R."/>
            <person name="Pangilinan J."/>
            <person name="Park H.-J."/>
            <person name="Ramirez L."/>
            <person name="Alfaro M."/>
            <person name="Sun H."/>
            <person name="Tritt A."/>
            <person name="Yoshinaga Y."/>
            <person name="Zwiers L.-H."/>
            <person name="Turgeon B."/>
            <person name="Goodwin S."/>
            <person name="Spatafora J."/>
            <person name="Crous P."/>
            <person name="Grigoriev I."/>
        </authorList>
    </citation>
    <scope>NUCLEOTIDE SEQUENCE</scope>
    <source>
        <strain evidence="2">CBS 113389</strain>
    </source>
</reference>
<gene>
    <name evidence="2" type="ORF">BDY17DRAFT_322966</name>
</gene>
<proteinExistence type="predicted"/>
<feature type="compositionally biased region" description="Polar residues" evidence="1">
    <location>
        <begin position="1"/>
        <end position="10"/>
    </location>
</feature>
<feature type="compositionally biased region" description="Low complexity" evidence="1">
    <location>
        <begin position="11"/>
        <end position="30"/>
    </location>
</feature>
<protein>
    <submittedName>
        <fullName evidence="2">Uncharacterized protein</fullName>
    </submittedName>
</protein>
<dbReference type="OrthoDB" id="4157208at2759"/>
<dbReference type="RefSeq" id="XP_033590661.1">
    <property type="nucleotide sequence ID" value="XM_033736916.1"/>
</dbReference>
<dbReference type="EMBL" id="MU001634">
    <property type="protein sequence ID" value="KAF2484091.1"/>
    <property type="molecule type" value="Genomic_DNA"/>
</dbReference>
<evidence type="ECO:0000256" key="1">
    <source>
        <dbReference type="SAM" id="MobiDB-lite"/>
    </source>
</evidence>
<evidence type="ECO:0000313" key="3">
    <source>
        <dbReference type="Proteomes" id="UP000799767"/>
    </source>
</evidence>
<dbReference type="Proteomes" id="UP000799767">
    <property type="component" value="Unassembled WGS sequence"/>
</dbReference>
<feature type="compositionally biased region" description="Low complexity" evidence="1">
    <location>
        <begin position="48"/>
        <end position="104"/>
    </location>
</feature>
<accession>A0A6A6PWH4</accession>
<evidence type="ECO:0000313" key="2">
    <source>
        <dbReference type="EMBL" id="KAF2484091.1"/>
    </source>
</evidence>
<feature type="region of interest" description="Disordered" evidence="1">
    <location>
        <begin position="1"/>
        <end position="152"/>
    </location>
</feature>
<dbReference type="GeneID" id="54477918"/>
<name>A0A6A6PWH4_9PEZI</name>